<dbReference type="GO" id="GO:0016757">
    <property type="term" value="F:glycosyltransferase activity"/>
    <property type="evidence" value="ECO:0007669"/>
    <property type="project" value="UniProtKB-KW"/>
</dbReference>
<evidence type="ECO:0000256" key="1">
    <source>
        <dbReference type="ARBA" id="ARBA00003236"/>
    </source>
</evidence>
<evidence type="ECO:0000259" key="10">
    <source>
        <dbReference type="PROSITE" id="PS51910"/>
    </source>
</evidence>
<dbReference type="InterPro" id="IPR011583">
    <property type="entry name" value="Chitinase_II/V-like_cat"/>
</dbReference>
<keyword evidence="8" id="KW-1133">Transmembrane helix</keyword>
<dbReference type="InterPro" id="IPR029044">
    <property type="entry name" value="Nucleotide-diphossugar_trans"/>
</dbReference>
<dbReference type="GO" id="GO:0008061">
    <property type="term" value="F:chitin binding"/>
    <property type="evidence" value="ECO:0007669"/>
    <property type="project" value="InterPro"/>
</dbReference>
<evidence type="ECO:0000256" key="2">
    <source>
        <dbReference type="ARBA" id="ARBA00006739"/>
    </source>
</evidence>
<dbReference type="CDD" id="cd06549">
    <property type="entry name" value="GH18_trifunctional"/>
    <property type="match status" value="1"/>
</dbReference>
<dbReference type="CDD" id="cd10962">
    <property type="entry name" value="CE4_GT2-like"/>
    <property type="match status" value="1"/>
</dbReference>
<dbReference type="Gene3D" id="3.20.20.370">
    <property type="entry name" value="Glycoside hydrolase/deacetylase"/>
    <property type="match status" value="1"/>
</dbReference>
<dbReference type="CDD" id="cd06423">
    <property type="entry name" value="CESA_like"/>
    <property type="match status" value="1"/>
</dbReference>
<dbReference type="InterPro" id="IPR001223">
    <property type="entry name" value="Glyco_hydro18_cat"/>
</dbReference>
<dbReference type="STRING" id="1166340.SAMN05192583_0481"/>
<keyword evidence="12" id="KW-1185">Reference proteome</keyword>
<dbReference type="PROSITE" id="PS51910">
    <property type="entry name" value="GH18_2"/>
    <property type="match status" value="1"/>
</dbReference>
<dbReference type="PANTHER" id="PTHR43630:SF1">
    <property type="entry name" value="POLY-BETA-1,6-N-ACETYL-D-GLUCOSAMINE SYNTHASE"/>
    <property type="match status" value="1"/>
</dbReference>
<dbReference type="InterPro" id="IPR002509">
    <property type="entry name" value="NODB_dom"/>
</dbReference>
<dbReference type="SUPFAM" id="SSF53448">
    <property type="entry name" value="Nucleotide-diphospho-sugar transferases"/>
    <property type="match status" value="1"/>
</dbReference>
<dbReference type="Pfam" id="PF01522">
    <property type="entry name" value="Polysacc_deac_1"/>
    <property type="match status" value="1"/>
</dbReference>
<name>A0A1H7YZS6_9SPHN</name>
<keyword evidence="8" id="KW-0812">Transmembrane</keyword>
<evidence type="ECO:0000256" key="6">
    <source>
        <dbReference type="ARBA" id="ARBA00022679"/>
    </source>
</evidence>
<keyword evidence="8" id="KW-0472">Membrane</keyword>
<dbReference type="Gene3D" id="3.90.550.10">
    <property type="entry name" value="Spore Coat Polysaccharide Biosynthesis Protein SpsA, Chain A"/>
    <property type="match status" value="1"/>
</dbReference>
<gene>
    <name evidence="11" type="ORF">SAMN05192583_0481</name>
</gene>
<feature type="domain" description="NodB homology" evidence="9">
    <location>
        <begin position="468"/>
        <end position="669"/>
    </location>
</feature>
<feature type="domain" description="GH18" evidence="10">
    <location>
        <begin position="96"/>
        <end position="402"/>
    </location>
</feature>
<evidence type="ECO:0000256" key="5">
    <source>
        <dbReference type="ARBA" id="ARBA00022676"/>
    </source>
</evidence>
<dbReference type="SUPFAM" id="SSF51445">
    <property type="entry name" value="(Trans)glycosidases"/>
    <property type="match status" value="1"/>
</dbReference>
<organism evidence="11 12">
    <name type="scientific">Sphingomonas gellani</name>
    <dbReference type="NCBI Taxonomy" id="1166340"/>
    <lineage>
        <taxon>Bacteria</taxon>
        <taxon>Pseudomonadati</taxon>
        <taxon>Pseudomonadota</taxon>
        <taxon>Alphaproteobacteria</taxon>
        <taxon>Sphingomonadales</taxon>
        <taxon>Sphingomonadaceae</taxon>
        <taxon>Sphingomonas</taxon>
    </lineage>
</organism>
<dbReference type="AlphaFoldDB" id="A0A1H7YZS6"/>
<dbReference type="InterPro" id="IPR017853">
    <property type="entry name" value="GH"/>
</dbReference>
<dbReference type="InterPro" id="IPR029070">
    <property type="entry name" value="Chitinase_insertion_sf"/>
</dbReference>
<dbReference type="Pfam" id="PF00704">
    <property type="entry name" value="Glyco_hydro_18"/>
    <property type="match status" value="1"/>
</dbReference>
<dbReference type="PROSITE" id="PS51677">
    <property type="entry name" value="NODB"/>
    <property type="match status" value="1"/>
</dbReference>
<comment type="similarity">
    <text evidence="3">Belongs to the polysaccharide deacetylase family.</text>
</comment>
<dbReference type="Gene3D" id="3.20.20.80">
    <property type="entry name" value="Glycosidases"/>
    <property type="match status" value="1"/>
</dbReference>
<evidence type="ECO:0000256" key="7">
    <source>
        <dbReference type="ARBA" id="ARBA00032976"/>
    </source>
</evidence>
<dbReference type="SMART" id="SM00636">
    <property type="entry name" value="Glyco_18"/>
    <property type="match status" value="1"/>
</dbReference>
<dbReference type="Proteomes" id="UP000199206">
    <property type="component" value="Unassembled WGS sequence"/>
</dbReference>
<dbReference type="Pfam" id="PF13641">
    <property type="entry name" value="Glyco_tranf_2_3"/>
    <property type="match status" value="1"/>
</dbReference>
<feature type="transmembrane region" description="Helical" evidence="8">
    <location>
        <begin position="1043"/>
        <end position="1067"/>
    </location>
</feature>
<dbReference type="InterPro" id="IPR011330">
    <property type="entry name" value="Glyco_hydro/deAcase_b/a-brl"/>
</dbReference>
<reference evidence="12" key="1">
    <citation type="submission" date="2016-10" db="EMBL/GenBank/DDBJ databases">
        <authorList>
            <person name="Varghese N."/>
            <person name="Submissions S."/>
        </authorList>
    </citation>
    <scope>NUCLEOTIDE SEQUENCE [LARGE SCALE GENOMIC DNA]</scope>
    <source>
        <strain evidence="12">S6-262</strain>
    </source>
</reference>
<proteinExistence type="inferred from homology"/>
<comment type="similarity">
    <text evidence="2">Belongs to the glycosyltransferase 2 family.</text>
</comment>
<evidence type="ECO:0000256" key="8">
    <source>
        <dbReference type="SAM" id="Phobius"/>
    </source>
</evidence>
<evidence type="ECO:0000256" key="4">
    <source>
        <dbReference type="ARBA" id="ARBA00020071"/>
    </source>
</evidence>
<evidence type="ECO:0000313" key="12">
    <source>
        <dbReference type="Proteomes" id="UP000199206"/>
    </source>
</evidence>
<dbReference type="EMBL" id="FOCF01000001">
    <property type="protein sequence ID" value="SEM51680.1"/>
    <property type="molecule type" value="Genomic_DNA"/>
</dbReference>
<keyword evidence="5" id="KW-0328">Glycosyltransferase</keyword>
<comment type="function">
    <text evidence="1">Is involved in generating a small heat-stable compound (Nod), an acylated oligomer of N-acetylglucosamine, that stimulates mitosis in various plant protoplasts.</text>
</comment>
<evidence type="ECO:0000313" key="11">
    <source>
        <dbReference type="EMBL" id="SEM51680.1"/>
    </source>
</evidence>
<feature type="transmembrane region" description="Helical" evidence="8">
    <location>
        <begin position="1002"/>
        <end position="1031"/>
    </location>
</feature>
<protein>
    <recommendedName>
        <fullName evidence="4">Chitooligosaccharide deacetylase</fullName>
    </recommendedName>
    <alternativeName>
        <fullName evidence="7">Nodulation protein B</fullName>
    </alternativeName>
</protein>
<dbReference type="RefSeq" id="WP_093664243.1">
    <property type="nucleotide sequence ID" value="NZ_FOCF01000001.1"/>
</dbReference>
<dbReference type="GO" id="GO:0016810">
    <property type="term" value="F:hydrolase activity, acting on carbon-nitrogen (but not peptide) bonds"/>
    <property type="evidence" value="ECO:0007669"/>
    <property type="project" value="InterPro"/>
</dbReference>
<dbReference type="SUPFAM" id="SSF88713">
    <property type="entry name" value="Glycoside hydrolase/deacetylase"/>
    <property type="match status" value="1"/>
</dbReference>
<dbReference type="PANTHER" id="PTHR43630">
    <property type="entry name" value="POLY-BETA-1,6-N-ACETYL-D-GLUCOSAMINE SYNTHASE"/>
    <property type="match status" value="1"/>
</dbReference>
<sequence>MAEQPIFYDASGRRRRRFAVAVAAFVALLLLAVAVFAVSIGAVPAAPLLPVDPEHPALHALPAPQGALNRTRRDVNYYARHLFGTKSKRPAGADPALAIGFYAPWDESSAASLGRHVEGLDWVIPGWISVTGKDHHVTVFRDTAGRSILNHARHQPKVLPMVQNALSGQWDGAGAATLFADVAGRRAFLGRLGDYLAANHAAGVFFDFENLPANALPNYRAFLADAARLLHPRNMIVTIAAPVANQDWDLPAFGRVADKVFLMAYDEHETSGDAGPIASQRWFARVVADASRGIDPAKLVVAIGSYAYDWHNGGGDALDVEEAWQAARDSAAVPTWDKASGNSSFAYQEGDTRHVIWLLDAASAYNQIAFLRKAGVNSVALWRLGSEDPGLWSLFGRGVRKLPDASVMNVIPAGTNVDIEGAGEILKIGSQPVQGQRQAVVGPLGIEDVRFDRLPSPYVVQRTGYRRRDLALTFDDGPDPTWTPRILDILKREHVPGTFFIVGENALTNRSLLTRLVDEGHEVGSHTYTHPNLATVSERQVRFELNTTQRLFQAYTGRSLRLFRAPYFGDAEPTTADEIVPALEAQERGYISVGLHIDPDDWKRPGVQQIIDRTIERVTSAPADCRETTEANCSRNIILLHDAGGNRAQTVAALPVIIERLRAMGYRFVPVSTLAGLSRDQAMPVISSSDRLAAEADLGLFWVLGAIVITLKWLFIVAISVGILRALALSALALVQARRESRTVFPAIDPGRFVTVMIPAFNEERVIERAVRGVLASTDVALEVIVIDDGSHDRTSAVVAEAFAGDPRVRLLTLENGGKARALNRGLELARGEIVIALDADTQFEATTVARLARWFADPSLGAVAGNAKVGNRVNLVTKWQALEYITAQNLERRALARLNAITVVPGAVGAWRLSAIRAVGGYPDDTLAEDQDLTIAIQRAGWHVTYDQYAIAWTEAPETFRALAKQRFRWAFGTLQCLWKHRRAIGGSHPRGLGWIGLPQAIVFQVALAAISPIIDLALLVSFAVTYIAVQAHGWAQTSGDIYTMLTFWIVFTAIDLLAATVAFALERRERWRLLWLLVPQRIGYRQLMYYVVLKALAQAARGPKVGWGKLQRTGRVEAPAG</sequence>
<evidence type="ECO:0000256" key="3">
    <source>
        <dbReference type="ARBA" id="ARBA00010973"/>
    </source>
</evidence>
<keyword evidence="6 11" id="KW-0808">Transferase</keyword>
<dbReference type="GO" id="GO:0005975">
    <property type="term" value="P:carbohydrate metabolic process"/>
    <property type="evidence" value="ECO:0007669"/>
    <property type="project" value="InterPro"/>
</dbReference>
<dbReference type="OrthoDB" id="276604at2"/>
<dbReference type="Gene3D" id="3.10.50.10">
    <property type="match status" value="1"/>
</dbReference>
<accession>A0A1H7YZS6</accession>
<feature type="transmembrane region" description="Helical" evidence="8">
    <location>
        <begin position="713"/>
        <end position="735"/>
    </location>
</feature>
<evidence type="ECO:0000259" key="9">
    <source>
        <dbReference type="PROSITE" id="PS51677"/>
    </source>
</evidence>